<feature type="transmembrane region" description="Helical" evidence="1">
    <location>
        <begin position="63"/>
        <end position="84"/>
    </location>
</feature>
<feature type="domain" description="DUF7088" evidence="3">
    <location>
        <begin position="296"/>
        <end position="394"/>
    </location>
</feature>
<evidence type="ECO:0000256" key="1">
    <source>
        <dbReference type="SAM" id="Phobius"/>
    </source>
</evidence>
<dbReference type="InterPro" id="IPR055396">
    <property type="entry name" value="DUF7088"/>
</dbReference>
<feature type="transmembrane region" description="Helical" evidence="1">
    <location>
        <begin position="143"/>
        <end position="161"/>
    </location>
</feature>
<keyword evidence="1" id="KW-1133">Transmembrane helix</keyword>
<evidence type="ECO:0000313" key="5">
    <source>
        <dbReference type="Proteomes" id="UP000016649"/>
    </source>
</evidence>
<dbReference type="Pfam" id="PF09822">
    <property type="entry name" value="ABC_transp_aux"/>
    <property type="match status" value="1"/>
</dbReference>
<dbReference type="RefSeq" id="WP_021686967.1">
    <property type="nucleotide sequence ID" value="NZ_KI260564.1"/>
</dbReference>
<sequence>MNGIHIKKKPVFIPLAAYELFSLVLNPAVYAAGIVFEVVCFYYFFFFNRFFVPGIGSADMRRFFSVMPVVSVLCIPALTMNLWKKEDDLSLLPLSSFMRVSAKWFAAVIIFLFFVLVSLLIPLGASFFTVIDVSSVCTGTIGILLFTMAATALGLCASVLFRRQPLSFFVSALCLAFFAYGNRAVFYSGITSEKNGGILSAAVYALGGISRFLSFARHFDSAGKGILDSRDIVFYVCAALCFVYFSAFVLEKRKYSRACTCASKKKLYRSYGAKLLLCALVLWNAQVFYIRTDITKNKTYTLSDISTRLLGSLTDTLTVFYYFSPDADKLYPQVREVKEFLFSYATASSLVSVRFMNTAKDENKRKAEAAHITARTVQTDSSGSFKTVYSGIALEYQGKSETIPFLLESGTLEFDMTERIQRLSVSPVKTHTVYIAYGGTLNFDEDYPYVKPWLESAGFSVQTLDLDDKNAFKIPQASQNASLLIIGSERISEKQSSDIENFYRSGGHLFCSIGANETDIHTNWQTVPASNTALIRFLRRCGIYIQTALAVDRHTNTIVMANENDHTYESVDYPFFISVLKENCSGTHPAIAALPGLDLFWASPIELILPNEKKENERDLHILASTSDSSHLQYPPYNIDPFDKTLAQASGVLRSAYPIAVCAAEKNILSRTSGTYAENTGKLLVISDQYAFSRMIEYTQNARNLDFLLTGLLWLSGNDDLLALKNRSLQGTAFYQVQANTRKNAFVQNKYTVLAAILVCFAAAYAALCIAVKFKRIKLQKEAEKLLK</sequence>
<organism evidence="4 5">
    <name type="scientific">Treponema lecithinolyticum ATCC 700332</name>
    <dbReference type="NCBI Taxonomy" id="1321815"/>
    <lineage>
        <taxon>Bacteria</taxon>
        <taxon>Pseudomonadati</taxon>
        <taxon>Spirochaetota</taxon>
        <taxon>Spirochaetia</taxon>
        <taxon>Spirochaetales</taxon>
        <taxon>Treponemataceae</taxon>
        <taxon>Treponema</taxon>
    </lineage>
</organism>
<accession>A0ABN0P001</accession>
<evidence type="ECO:0008006" key="6">
    <source>
        <dbReference type="Google" id="ProtNLM"/>
    </source>
</evidence>
<feature type="transmembrane region" description="Helical" evidence="1">
    <location>
        <begin position="271"/>
        <end position="290"/>
    </location>
</feature>
<proteinExistence type="predicted"/>
<comment type="caution">
    <text evidence="4">The sequence shown here is derived from an EMBL/GenBank/DDBJ whole genome shotgun (WGS) entry which is preliminary data.</text>
</comment>
<name>A0ABN0P001_TRELE</name>
<feature type="domain" description="ABC-type uncharacterised transport system" evidence="2">
    <location>
        <begin position="438"/>
        <end position="709"/>
    </location>
</feature>
<reference evidence="4 5" key="1">
    <citation type="submission" date="2013-08" db="EMBL/GenBank/DDBJ databases">
        <authorList>
            <person name="Weinstock G."/>
            <person name="Sodergren E."/>
            <person name="Wylie T."/>
            <person name="Fulton L."/>
            <person name="Fulton R."/>
            <person name="Fronick C."/>
            <person name="O'Laughlin M."/>
            <person name="Godfrey J."/>
            <person name="Miner T."/>
            <person name="Herter B."/>
            <person name="Appelbaum E."/>
            <person name="Cordes M."/>
            <person name="Lek S."/>
            <person name="Wollam A."/>
            <person name="Pepin K.H."/>
            <person name="Palsikar V.B."/>
            <person name="Mitreva M."/>
            <person name="Wilson R.K."/>
        </authorList>
    </citation>
    <scope>NUCLEOTIDE SEQUENCE [LARGE SCALE GENOMIC DNA]</scope>
    <source>
        <strain evidence="4 5">ATCC 700332</strain>
    </source>
</reference>
<dbReference type="InterPro" id="IPR019196">
    <property type="entry name" value="ABC_transp_unknown"/>
</dbReference>
<gene>
    <name evidence="4" type="ORF">HMPREF9193_00743</name>
</gene>
<feature type="transmembrane region" description="Helical" evidence="1">
    <location>
        <begin position="167"/>
        <end position="186"/>
    </location>
</feature>
<evidence type="ECO:0000313" key="4">
    <source>
        <dbReference type="EMBL" id="ERJ93654.1"/>
    </source>
</evidence>
<evidence type="ECO:0000259" key="3">
    <source>
        <dbReference type="Pfam" id="PF23357"/>
    </source>
</evidence>
<feature type="transmembrane region" description="Helical" evidence="1">
    <location>
        <begin position="232"/>
        <end position="250"/>
    </location>
</feature>
<evidence type="ECO:0000259" key="2">
    <source>
        <dbReference type="Pfam" id="PF09822"/>
    </source>
</evidence>
<protein>
    <recommendedName>
        <fullName evidence="6">ABC-type uncharacterized transport system domain-containing protein</fullName>
    </recommendedName>
</protein>
<keyword evidence="5" id="KW-1185">Reference proteome</keyword>
<keyword evidence="1" id="KW-0812">Transmembrane</keyword>
<dbReference type="EMBL" id="AWVH01000023">
    <property type="protein sequence ID" value="ERJ93654.1"/>
    <property type="molecule type" value="Genomic_DNA"/>
</dbReference>
<feature type="transmembrane region" description="Helical" evidence="1">
    <location>
        <begin position="751"/>
        <end position="772"/>
    </location>
</feature>
<keyword evidence="1" id="KW-0472">Membrane</keyword>
<dbReference type="Pfam" id="PF23357">
    <property type="entry name" value="DUF7088"/>
    <property type="match status" value="1"/>
</dbReference>
<feature type="transmembrane region" description="Helical" evidence="1">
    <location>
        <begin position="28"/>
        <end position="51"/>
    </location>
</feature>
<feature type="transmembrane region" description="Helical" evidence="1">
    <location>
        <begin position="104"/>
        <end position="131"/>
    </location>
</feature>
<dbReference type="Proteomes" id="UP000016649">
    <property type="component" value="Unassembled WGS sequence"/>
</dbReference>